<accession>A0ABR9IT84</accession>
<reference evidence="4 5" key="1">
    <citation type="submission" date="2020-10" db="EMBL/GenBank/DDBJ databases">
        <title>Sequencing the genomes of 1000 actinobacteria strains.</title>
        <authorList>
            <person name="Klenk H.-P."/>
        </authorList>
    </citation>
    <scope>NUCLEOTIDE SEQUENCE [LARGE SCALE GENOMIC DNA]</scope>
    <source>
        <strain evidence="4 5">DSM 7307</strain>
    </source>
</reference>
<keyword evidence="5" id="KW-1185">Reference proteome</keyword>
<dbReference type="PANTHER" id="PTHR42937">
    <property type="match status" value="1"/>
</dbReference>
<dbReference type="NCBIfam" id="NF006058">
    <property type="entry name" value="PRK08206.1"/>
    <property type="match status" value="1"/>
</dbReference>
<dbReference type="EC" id="4.3.1.15" evidence="4"/>
<keyword evidence="4" id="KW-0456">Lyase</keyword>
<keyword evidence="2" id="KW-0663">Pyridoxal phosphate</keyword>
<name>A0ABR9IT84_RHIVS</name>
<dbReference type="SUPFAM" id="SSF53686">
    <property type="entry name" value="Tryptophan synthase beta subunit-like PLP-dependent enzymes"/>
    <property type="match status" value="1"/>
</dbReference>
<dbReference type="Proteomes" id="UP000620262">
    <property type="component" value="Unassembled WGS sequence"/>
</dbReference>
<proteinExistence type="predicted"/>
<gene>
    <name evidence="4" type="ORF">H4W29_003584</name>
</gene>
<dbReference type="PANTHER" id="PTHR42937:SF1">
    <property type="entry name" value="DIAMINOPROPIONATE AMMONIA-LYASE"/>
    <property type="match status" value="1"/>
</dbReference>
<dbReference type="GO" id="GO:0008838">
    <property type="term" value="F:diaminopropionate ammonia-lyase activity"/>
    <property type="evidence" value="ECO:0007669"/>
    <property type="project" value="UniProtKB-EC"/>
</dbReference>
<dbReference type="InterPro" id="IPR001926">
    <property type="entry name" value="TrpB-like_PALP"/>
</dbReference>
<dbReference type="InterPro" id="IPR036052">
    <property type="entry name" value="TrpB-like_PALP_sf"/>
</dbReference>
<dbReference type="NCBIfam" id="TIGR01747">
    <property type="entry name" value="diampropi_NH3ly"/>
    <property type="match status" value="1"/>
</dbReference>
<dbReference type="Pfam" id="PF00291">
    <property type="entry name" value="PALP"/>
    <property type="match status" value="1"/>
</dbReference>
<dbReference type="EMBL" id="JADBEC010000001">
    <property type="protein sequence ID" value="MBE1506403.1"/>
    <property type="molecule type" value="Genomic_DNA"/>
</dbReference>
<organism evidence="4 5">
    <name type="scientific">Rhizobium viscosum</name>
    <name type="common">Arthrobacter viscosus</name>
    <dbReference type="NCBI Taxonomy" id="1673"/>
    <lineage>
        <taxon>Bacteria</taxon>
        <taxon>Pseudomonadati</taxon>
        <taxon>Pseudomonadota</taxon>
        <taxon>Alphaproteobacteria</taxon>
        <taxon>Hyphomicrobiales</taxon>
        <taxon>Rhizobiaceae</taxon>
        <taxon>Rhizobium/Agrobacterium group</taxon>
        <taxon>Rhizobium</taxon>
    </lineage>
</organism>
<sequence>MFILNSNADYRHPLASGDAETLGLAAAEGVERHLRYRENHAETPLISLSSLAAASGVAAIHVKDEGQRLGLGSFKALGGAYAVIRLILEEAEVRLGRPVDMAELHSPVVKEIAETMCFACATDGNHGRSVAQGAGLVGARAAIFIHAGVSDERVAAIARFGAEMIRVAGSYDDSVKEAARVAKERGWTIVSDTSWPGYERIPGLVMQGYTALVCEALRQLPAPPTHVFIQSGVGGIAAAIAGHLAIALGDARPVFTVVDPARAACLFETARAGHPVTVPHAEPTVMAMLECYEPSLVAWRILSRVADAFMTVDEEHAISIMRRLANPLGGDPAIVSGESGGVGLAGLLKALADPEAKAALSLGPDSRIFVVNTEGATDPGRYQEIVGRSPDEVLSRGAA</sequence>
<evidence type="ECO:0000256" key="1">
    <source>
        <dbReference type="ARBA" id="ARBA00001933"/>
    </source>
</evidence>
<comment type="cofactor">
    <cofactor evidence="1">
        <name>pyridoxal 5'-phosphate</name>
        <dbReference type="ChEBI" id="CHEBI:597326"/>
    </cofactor>
</comment>
<dbReference type="Gene3D" id="3.40.50.1100">
    <property type="match status" value="3"/>
</dbReference>
<evidence type="ECO:0000256" key="2">
    <source>
        <dbReference type="ARBA" id="ARBA00022898"/>
    </source>
</evidence>
<comment type="caution">
    <text evidence="4">The sequence shown here is derived from an EMBL/GenBank/DDBJ whole genome shotgun (WGS) entry which is preliminary data.</text>
</comment>
<evidence type="ECO:0000313" key="5">
    <source>
        <dbReference type="Proteomes" id="UP000620262"/>
    </source>
</evidence>
<dbReference type="InterPro" id="IPR010081">
    <property type="entry name" value="DiNH2opropionate_NH3_lyase"/>
</dbReference>
<evidence type="ECO:0000259" key="3">
    <source>
        <dbReference type="Pfam" id="PF00291"/>
    </source>
</evidence>
<feature type="domain" description="Tryptophan synthase beta chain-like PALP" evidence="3">
    <location>
        <begin position="39"/>
        <end position="373"/>
    </location>
</feature>
<dbReference type="RefSeq" id="WP_192730108.1">
    <property type="nucleotide sequence ID" value="NZ_BAAAVL010000013.1"/>
</dbReference>
<protein>
    <submittedName>
        <fullName evidence="4">Diaminopropionate ammonia-lyase</fullName>
        <ecNumber evidence="4">4.3.1.15</ecNumber>
    </submittedName>
</protein>
<evidence type="ECO:0000313" key="4">
    <source>
        <dbReference type="EMBL" id="MBE1506403.1"/>
    </source>
</evidence>